<dbReference type="PANTHER" id="PTHR30290">
    <property type="entry name" value="PERIPLASMIC BINDING COMPONENT OF ABC TRANSPORTER"/>
    <property type="match status" value="1"/>
</dbReference>
<reference evidence="8" key="1">
    <citation type="journal article" date="2019" name="Int. J. Syst. Evol. Microbiol.">
        <title>The Global Catalogue of Microorganisms (GCM) 10K type strain sequencing project: providing services to taxonomists for standard genome sequencing and annotation.</title>
        <authorList>
            <consortium name="The Broad Institute Genomics Platform"/>
            <consortium name="The Broad Institute Genome Sequencing Center for Infectious Disease"/>
            <person name="Wu L."/>
            <person name="Ma J."/>
        </authorList>
    </citation>
    <scope>NUCLEOTIDE SEQUENCE [LARGE SCALE GENOMIC DNA]</scope>
    <source>
        <strain evidence="8">CGMCC 4.7683</strain>
    </source>
</reference>
<comment type="similarity">
    <text evidence="2">Belongs to the bacterial solute-binding protein 5 family.</text>
</comment>
<dbReference type="PANTHER" id="PTHR30290:SF9">
    <property type="entry name" value="OLIGOPEPTIDE-BINDING PROTEIN APPA"/>
    <property type="match status" value="1"/>
</dbReference>
<evidence type="ECO:0000256" key="3">
    <source>
        <dbReference type="ARBA" id="ARBA00022448"/>
    </source>
</evidence>
<dbReference type="InterPro" id="IPR030678">
    <property type="entry name" value="Peptide/Ni-bd"/>
</dbReference>
<dbReference type="Gene3D" id="3.40.190.10">
    <property type="entry name" value="Periplasmic binding protein-like II"/>
    <property type="match status" value="1"/>
</dbReference>
<evidence type="ECO:0000259" key="6">
    <source>
        <dbReference type="Pfam" id="PF00496"/>
    </source>
</evidence>
<name>A0ABQ3LR47_9PSEU</name>
<feature type="domain" description="Solute-binding protein family 5" evidence="6">
    <location>
        <begin position="87"/>
        <end position="478"/>
    </location>
</feature>
<dbReference type="PIRSF" id="PIRSF002741">
    <property type="entry name" value="MppA"/>
    <property type="match status" value="1"/>
</dbReference>
<dbReference type="Gene3D" id="3.90.76.10">
    <property type="entry name" value="Dipeptide-binding Protein, Domain 1"/>
    <property type="match status" value="1"/>
</dbReference>
<accession>A0ABQ3LR47</accession>
<dbReference type="Proteomes" id="UP000635387">
    <property type="component" value="Unassembled WGS sequence"/>
</dbReference>
<dbReference type="Gene3D" id="3.10.105.10">
    <property type="entry name" value="Dipeptide-binding Protein, Domain 3"/>
    <property type="match status" value="1"/>
</dbReference>
<dbReference type="PROSITE" id="PS51257">
    <property type="entry name" value="PROKAR_LIPOPROTEIN"/>
    <property type="match status" value="1"/>
</dbReference>
<evidence type="ECO:0000313" key="7">
    <source>
        <dbReference type="EMBL" id="GHH23475.1"/>
    </source>
</evidence>
<evidence type="ECO:0000256" key="5">
    <source>
        <dbReference type="SAM" id="SignalP"/>
    </source>
</evidence>
<dbReference type="InterPro" id="IPR000914">
    <property type="entry name" value="SBP_5_dom"/>
</dbReference>
<proteinExistence type="inferred from homology"/>
<sequence length="557" mass="60651">MQQLRVTRARRVALIGLAGALAVSISACADSKREEGAGGGSGGSMVFGAAGNPKTFDPLFNDDGETFRIIRQMMDTLIMNKPGTADLEPGLAEKWEGSNEGKTWTFTLKKGVKFHDGTPFNAEAVCFNFNRMFNMKGAAAQSQMIYYGDVFEGFAKNEGDAAGAPVFKDCQAKDESTAILNLNKAKGAFPAAFTLPSFSIQSPDALKKYNADNVTQSGDSFSYPEYALKHPTGTGPFKFESWDQAKGEITLSKATDSPTQTAKLDKLVFKVIPDENARKQALKAGDIQGYDYPSPADYGLLRNDGEQVLIRPSFNILYLGINQANNPKLKDPKVRQALAYGLNRDQFVKSKLPEGAETATQFVPKAIDGYNENVTKYPYDLNRAKQLLKEAGAEGMTLKFYYPTEVTRPYMPNPADIFTSLSEDMKAMGIKVEPIAKPWNGGYKDDVQKAGKQDVHLLGWTGDYNDAGNFVGTFFGREKAEFGFNNPELFAALAAADAAPAGEAHTKAYQEANQKIMEYLPAIPISYGPPAIVVGPKVKGLVASPLTDERFYTVTVN</sequence>
<dbReference type="InterPro" id="IPR023765">
    <property type="entry name" value="SBP_5_CS"/>
</dbReference>
<keyword evidence="3" id="KW-0813">Transport</keyword>
<dbReference type="Pfam" id="PF00496">
    <property type="entry name" value="SBP_bac_5"/>
    <property type="match status" value="1"/>
</dbReference>
<evidence type="ECO:0000313" key="8">
    <source>
        <dbReference type="Proteomes" id="UP000635387"/>
    </source>
</evidence>
<dbReference type="InterPro" id="IPR039424">
    <property type="entry name" value="SBP_5"/>
</dbReference>
<keyword evidence="4 5" id="KW-0732">Signal</keyword>
<protein>
    <submittedName>
        <fullName evidence="7">ABC transporter substrate-binding protein</fullName>
    </submittedName>
</protein>
<feature type="chain" id="PRO_5045944747" evidence="5">
    <location>
        <begin position="30"/>
        <end position="557"/>
    </location>
</feature>
<gene>
    <name evidence="7" type="ORF">GCM10017790_46530</name>
</gene>
<dbReference type="CDD" id="cd08493">
    <property type="entry name" value="PBP2_DppA_like"/>
    <property type="match status" value="1"/>
</dbReference>
<comment type="caution">
    <text evidence="7">The sequence shown here is derived from an EMBL/GenBank/DDBJ whole genome shotgun (WGS) entry which is preliminary data.</text>
</comment>
<dbReference type="EMBL" id="BNAY01000005">
    <property type="protein sequence ID" value="GHH23475.1"/>
    <property type="molecule type" value="Genomic_DNA"/>
</dbReference>
<organism evidence="7 8">
    <name type="scientific">Amycolatopsis oliviviridis</name>
    <dbReference type="NCBI Taxonomy" id="1471590"/>
    <lineage>
        <taxon>Bacteria</taxon>
        <taxon>Bacillati</taxon>
        <taxon>Actinomycetota</taxon>
        <taxon>Actinomycetes</taxon>
        <taxon>Pseudonocardiales</taxon>
        <taxon>Pseudonocardiaceae</taxon>
        <taxon>Amycolatopsis</taxon>
    </lineage>
</organism>
<evidence type="ECO:0000256" key="4">
    <source>
        <dbReference type="ARBA" id="ARBA00022729"/>
    </source>
</evidence>
<feature type="signal peptide" evidence="5">
    <location>
        <begin position="1"/>
        <end position="29"/>
    </location>
</feature>
<comment type="subcellular location">
    <subcellularLocation>
        <location evidence="1">Cell membrane</location>
        <topology evidence="1">Lipid-anchor</topology>
    </subcellularLocation>
</comment>
<evidence type="ECO:0000256" key="2">
    <source>
        <dbReference type="ARBA" id="ARBA00005695"/>
    </source>
</evidence>
<dbReference type="PROSITE" id="PS01040">
    <property type="entry name" value="SBP_BACTERIAL_5"/>
    <property type="match status" value="1"/>
</dbReference>
<evidence type="ECO:0000256" key="1">
    <source>
        <dbReference type="ARBA" id="ARBA00004193"/>
    </source>
</evidence>
<keyword evidence="8" id="KW-1185">Reference proteome</keyword>
<dbReference type="SUPFAM" id="SSF53850">
    <property type="entry name" value="Periplasmic binding protein-like II"/>
    <property type="match status" value="1"/>
</dbReference>